<dbReference type="SMART" id="SM01218">
    <property type="entry name" value="FoP_duplication"/>
    <property type="match status" value="1"/>
</dbReference>
<name>A0AAD8RQZ4_LOLMU</name>
<dbReference type="EMBL" id="JAUUTY010000005">
    <property type="protein sequence ID" value="KAK1629544.1"/>
    <property type="molecule type" value="Genomic_DNA"/>
</dbReference>
<evidence type="ECO:0000256" key="3">
    <source>
        <dbReference type="SAM" id="MobiDB-lite"/>
    </source>
</evidence>
<evidence type="ECO:0000256" key="1">
    <source>
        <dbReference type="ARBA" id="ARBA00022884"/>
    </source>
</evidence>
<keyword evidence="6" id="KW-1185">Reference proteome</keyword>
<feature type="domain" description="RRM" evidence="4">
    <location>
        <begin position="96"/>
        <end position="173"/>
    </location>
</feature>
<comment type="caution">
    <text evidence="5">The sequence shown here is derived from an EMBL/GenBank/DDBJ whole genome shotgun (WGS) entry which is preliminary data.</text>
</comment>
<dbReference type="InterPro" id="IPR035979">
    <property type="entry name" value="RBD_domain_sf"/>
</dbReference>
<dbReference type="InterPro" id="IPR051229">
    <property type="entry name" value="ALYREF_mRNA_export"/>
</dbReference>
<dbReference type="Pfam" id="PF00076">
    <property type="entry name" value="RRM_1"/>
    <property type="match status" value="1"/>
</dbReference>
<keyword evidence="1 2" id="KW-0694">RNA-binding</keyword>
<dbReference type="GO" id="GO:0003729">
    <property type="term" value="F:mRNA binding"/>
    <property type="evidence" value="ECO:0007669"/>
    <property type="project" value="TreeGrafter"/>
</dbReference>
<proteinExistence type="predicted"/>
<dbReference type="GO" id="GO:0006406">
    <property type="term" value="P:mRNA export from nucleus"/>
    <property type="evidence" value="ECO:0007669"/>
    <property type="project" value="TreeGrafter"/>
</dbReference>
<dbReference type="PROSITE" id="PS50102">
    <property type="entry name" value="RRM"/>
    <property type="match status" value="1"/>
</dbReference>
<evidence type="ECO:0000313" key="5">
    <source>
        <dbReference type="EMBL" id="KAK1629544.1"/>
    </source>
</evidence>
<reference evidence="5" key="1">
    <citation type="submission" date="2023-07" db="EMBL/GenBank/DDBJ databases">
        <title>A chromosome-level genome assembly of Lolium multiflorum.</title>
        <authorList>
            <person name="Chen Y."/>
            <person name="Copetti D."/>
            <person name="Kolliker R."/>
            <person name="Studer B."/>
        </authorList>
    </citation>
    <scope>NUCLEOTIDE SEQUENCE</scope>
    <source>
        <strain evidence="5">02402/16</strain>
        <tissue evidence="5">Leaf</tissue>
    </source>
</reference>
<dbReference type="SMART" id="SM00360">
    <property type="entry name" value="RRM"/>
    <property type="match status" value="1"/>
</dbReference>
<dbReference type="InterPro" id="IPR000504">
    <property type="entry name" value="RRM_dom"/>
</dbReference>
<dbReference type="InterPro" id="IPR025715">
    <property type="entry name" value="FoP_C"/>
</dbReference>
<dbReference type="GO" id="GO:0005634">
    <property type="term" value="C:nucleus"/>
    <property type="evidence" value="ECO:0007669"/>
    <property type="project" value="TreeGrafter"/>
</dbReference>
<evidence type="ECO:0000259" key="4">
    <source>
        <dbReference type="PROSITE" id="PS50102"/>
    </source>
</evidence>
<dbReference type="CDD" id="cd12680">
    <property type="entry name" value="RRM_THOC4"/>
    <property type="match status" value="1"/>
</dbReference>
<accession>A0AAD8RQZ4</accession>
<organism evidence="5 6">
    <name type="scientific">Lolium multiflorum</name>
    <name type="common">Italian ryegrass</name>
    <name type="synonym">Lolium perenne subsp. multiflorum</name>
    <dbReference type="NCBI Taxonomy" id="4521"/>
    <lineage>
        <taxon>Eukaryota</taxon>
        <taxon>Viridiplantae</taxon>
        <taxon>Streptophyta</taxon>
        <taxon>Embryophyta</taxon>
        <taxon>Tracheophyta</taxon>
        <taxon>Spermatophyta</taxon>
        <taxon>Magnoliopsida</taxon>
        <taxon>Liliopsida</taxon>
        <taxon>Poales</taxon>
        <taxon>Poaceae</taxon>
        <taxon>BOP clade</taxon>
        <taxon>Pooideae</taxon>
        <taxon>Poodae</taxon>
        <taxon>Poeae</taxon>
        <taxon>Poeae Chloroplast Group 2 (Poeae type)</taxon>
        <taxon>Loliodinae</taxon>
        <taxon>Loliinae</taxon>
        <taxon>Lolium</taxon>
    </lineage>
</organism>
<dbReference type="AlphaFoldDB" id="A0AAD8RQZ4"/>
<sequence length="277" mass="29229">MADALDMSLDDLITKNKSSAQSQSRRGRRNPASAPASASGGPAPAGRRFQARAATRAAAAPYHQANFRHQAPPAYAYAAHAQQMPVVAAPAVAESGKLYISNLDYNVSNEDIKELFSEVGDVERYSINYDKSGRSKGTAEVVFARRSDALAALKRYNNVQLDGKPMKIEFIGTNIAAQAPAIFTLNTPALGNFNFPPRSAPGGDVGGRGWPRGRGGFVGGGRGRGWPRGGGGFGERGRGRGAVVRGRGRGGRGSQPVSANDLDADLDKYHSQAMQTS</sequence>
<dbReference type="Gene3D" id="3.30.70.330">
    <property type="match status" value="1"/>
</dbReference>
<feature type="region of interest" description="Disordered" evidence="3">
    <location>
        <begin position="214"/>
        <end position="277"/>
    </location>
</feature>
<feature type="compositionally biased region" description="Low complexity" evidence="3">
    <location>
        <begin position="1"/>
        <end position="11"/>
    </location>
</feature>
<evidence type="ECO:0000313" key="6">
    <source>
        <dbReference type="Proteomes" id="UP001231189"/>
    </source>
</evidence>
<dbReference type="PANTHER" id="PTHR19965">
    <property type="entry name" value="RNA AND EXPORT FACTOR BINDING PROTEIN"/>
    <property type="match status" value="1"/>
</dbReference>
<feature type="region of interest" description="Disordered" evidence="3">
    <location>
        <begin position="1"/>
        <end position="55"/>
    </location>
</feature>
<dbReference type="PANTHER" id="PTHR19965:SF95">
    <property type="entry name" value="OS11G0100200 PROTEIN"/>
    <property type="match status" value="1"/>
</dbReference>
<protein>
    <recommendedName>
        <fullName evidence="4">RRM domain-containing protein</fullName>
    </recommendedName>
</protein>
<feature type="compositionally biased region" description="Gly residues" evidence="3">
    <location>
        <begin position="214"/>
        <end position="234"/>
    </location>
</feature>
<evidence type="ECO:0000256" key="2">
    <source>
        <dbReference type="PROSITE-ProRule" id="PRU00176"/>
    </source>
</evidence>
<dbReference type="InterPro" id="IPR012677">
    <property type="entry name" value="Nucleotide-bd_a/b_plait_sf"/>
</dbReference>
<feature type="compositionally biased region" description="Low complexity" evidence="3">
    <location>
        <begin position="18"/>
        <end position="55"/>
    </location>
</feature>
<dbReference type="SUPFAM" id="SSF54928">
    <property type="entry name" value="RNA-binding domain, RBD"/>
    <property type="match status" value="1"/>
</dbReference>
<gene>
    <name evidence="5" type="ORF">QYE76_003859</name>
</gene>
<dbReference type="Proteomes" id="UP001231189">
    <property type="component" value="Unassembled WGS sequence"/>
</dbReference>